<proteinExistence type="predicted"/>
<sequence>MRHYRCFKDRFESKHEKKPKSIQGLDKIYSLKRLSEAL</sequence>
<dbReference type="AlphaFoldDB" id="A0A484HI61"/>
<gene>
    <name evidence="1" type="ORF">EPICR_10004</name>
</gene>
<dbReference type="EMBL" id="CAACVI010000001">
    <property type="protein sequence ID" value="VEN72506.1"/>
    <property type="molecule type" value="Genomic_DNA"/>
</dbReference>
<organism evidence="1">
    <name type="scientific">uncultured Desulfobacteraceae bacterium</name>
    <dbReference type="NCBI Taxonomy" id="218296"/>
    <lineage>
        <taxon>Bacteria</taxon>
        <taxon>Pseudomonadati</taxon>
        <taxon>Thermodesulfobacteriota</taxon>
        <taxon>Desulfobacteria</taxon>
        <taxon>Desulfobacterales</taxon>
        <taxon>Desulfobacteraceae</taxon>
        <taxon>environmental samples</taxon>
    </lineage>
</organism>
<name>A0A484HI61_9BACT</name>
<reference evidence="1" key="1">
    <citation type="submission" date="2019-01" db="EMBL/GenBank/DDBJ databases">
        <authorList>
            <consortium name="Genoscope - CEA"/>
            <person name="William W."/>
        </authorList>
    </citation>
    <scope>NUCLEOTIDE SEQUENCE</scope>
    <source>
        <strain evidence="1">CR-1</strain>
    </source>
</reference>
<protein>
    <submittedName>
        <fullName evidence="1">Uncharacterized protein</fullName>
    </submittedName>
</protein>
<evidence type="ECO:0000313" key="1">
    <source>
        <dbReference type="EMBL" id="VEN72506.1"/>
    </source>
</evidence>
<accession>A0A484HI61</accession>